<protein>
    <submittedName>
        <fullName evidence="3">Actin cytoskeleton-regulatory complex protein PAN1-like</fullName>
    </submittedName>
</protein>
<dbReference type="RefSeq" id="XP_047735795.1">
    <property type="nucleotide sequence ID" value="XM_047879839.1"/>
</dbReference>
<gene>
    <name evidence="3" type="primary">LOC108677019</name>
</gene>
<feature type="chain" id="PRO_5037156759" evidence="1">
    <location>
        <begin position="19"/>
        <end position="91"/>
    </location>
</feature>
<proteinExistence type="predicted"/>
<reference evidence="3" key="1">
    <citation type="submission" date="2025-08" db="UniProtKB">
        <authorList>
            <consortium name="RefSeq"/>
        </authorList>
    </citation>
    <scope>IDENTIFICATION</scope>
    <source>
        <tissue evidence="3">Whole organism</tissue>
    </source>
</reference>
<evidence type="ECO:0000313" key="3">
    <source>
        <dbReference type="RefSeq" id="XP_047735795.1"/>
    </source>
</evidence>
<accession>A0A979FHM5</accession>
<keyword evidence="2" id="KW-1185">Reference proteome</keyword>
<evidence type="ECO:0000313" key="2">
    <source>
        <dbReference type="Proteomes" id="UP000694843"/>
    </source>
</evidence>
<organism evidence="2 3">
    <name type="scientific">Hyalella azteca</name>
    <name type="common">Amphipod</name>
    <dbReference type="NCBI Taxonomy" id="294128"/>
    <lineage>
        <taxon>Eukaryota</taxon>
        <taxon>Metazoa</taxon>
        <taxon>Ecdysozoa</taxon>
        <taxon>Arthropoda</taxon>
        <taxon>Crustacea</taxon>
        <taxon>Multicrustacea</taxon>
        <taxon>Malacostraca</taxon>
        <taxon>Eumalacostraca</taxon>
        <taxon>Peracarida</taxon>
        <taxon>Amphipoda</taxon>
        <taxon>Senticaudata</taxon>
        <taxon>Talitrida</taxon>
        <taxon>Talitroidea</taxon>
        <taxon>Hyalellidae</taxon>
        <taxon>Hyalella</taxon>
    </lineage>
</organism>
<sequence length="91" mass="9343">MAGLKIFTFCSALLVTLAATNTVATPVLPAGVTAAECPNFPFFNCSPLLKAVVPESLAPAPAVPSPNAPPQQPANPAGVRCFNFPFFPCSP</sequence>
<dbReference type="AlphaFoldDB" id="A0A979FHM5"/>
<evidence type="ECO:0000256" key="1">
    <source>
        <dbReference type="SAM" id="SignalP"/>
    </source>
</evidence>
<dbReference type="KEGG" id="hazt:108677019"/>
<feature type="signal peptide" evidence="1">
    <location>
        <begin position="1"/>
        <end position="18"/>
    </location>
</feature>
<dbReference type="Proteomes" id="UP000694843">
    <property type="component" value="Unplaced"/>
</dbReference>
<keyword evidence="1" id="KW-0732">Signal</keyword>
<dbReference type="GeneID" id="108677019"/>
<name>A0A979FHM5_HYAAZ</name>